<gene>
    <name evidence="1" type="ORF">E8A74_23340</name>
</gene>
<dbReference type="RefSeq" id="WP_136931267.1">
    <property type="nucleotide sequence ID" value="NZ_SSMQ01000024.1"/>
</dbReference>
<dbReference type="SUPFAM" id="SSF69635">
    <property type="entry name" value="Type III secretory system chaperone-like"/>
    <property type="match status" value="1"/>
</dbReference>
<name>A0A4U1J977_9BACT</name>
<dbReference type="InterPro" id="IPR009003">
    <property type="entry name" value="Peptidase_S1_PA"/>
</dbReference>
<dbReference type="Proteomes" id="UP000309215">
    <property type="component" value="Unassembled WGS sequence"/>
</dbReference>
<keyword evidence="1" id="KW-0645">Protease</keyword>
<dbReference type="GO" id="GO:0008233">
    <property type="term" value="F:peptidase activity"/>
    <property type="evidence" value="ECO:0007669"/>
    <property type="project" value="UniProtKB-KW"/>
</dbReference>
<dbReference type="OrthoDB" id="5491433at2"/>
<dbReference type="AlphaFoldDB" id="A0A4U1J977"/>
<evidence type="ECO:0000313" key="2">
    <source>
        <dbReference type="Proteomes" id="UP000309215"/>
    </source>
</evidence>
<evidence type="ECO:0000313" key="1">
    <source>
        <dbReference type="EMBL" id="TKD04542.1"/>
    </source>
</evidence>
<organism evidence="1 2">
    <name type="scientific">Polyangium fumosum</name>
    <dbReference type="NCBI Taxonomy" id="889272"/>
    <lineage>
        <taxon>Bacteria</taxon>
        <taxon>Pseudomonadati</taxon>
        <taxon>Myxococcota</taxon>
        <taxon>Polyangia</taxon>
        <taxon>Polyangiales</taxon>
        <taxon>Polyangiaceae</taxon>
        <taxon>Polyangium</taxon>
    </lineage>
</organism>
<proteinExistence type="predicted"/>
<protein>
    <submittedName>
        <fullName evidence="1">Serine protease</fullName>
    </submittedName>
</protein>
<dbReference type="Gene3D" id="3.30.1460.10">
    <property type="match status" value="1"/>
</dbReference>
<dbReference type="GO" id="GO:0006508">
    <property type="term" value="P:proteolysis"/>
    <property type="evidence" value="ECO:0007669"/>
    <property type="project" value="UniProtKB-KW"/>
</dbReference>
<sequence length="391" mass="41073">MSSRIASSLGELMQHGGAEESVLGVARRGVVTVTSGTSSGTGWVALGNGVIVTSWRTVGFQAEVTLSTEEGRRAAGRVVAVDAERDLAFVLPLEALGVVPLPLRADPLPRLGEAVTTLIAAPGDTLVTAMAVVCAEGRGGELAALDPDLGVRAGRGGSPVIDAAGRVIGVITTARRSGRDPLDRSRCVLPVGLLSRDLRALDVPAEGLGERTLIHRCPGCTEAFSADNDRCESCGILLPHAYESESPGAERVVRDALAALGIVANKARVGPRAWRIQHRALGGDATPSEVTVRLDSAGLQVILRVPLVRLPSANHEPFYRLLLTANDQTSGVCRLSLAGDVVVLSFFEPVSAFASEHDVAAVFHDLVRLADQYRKVLAELFGAEPLRDGSW</sequence>
<dbReference type="Pfam" id="PF13365">
    <property type="entry name" value="Trypsin_2"/>
    <property type="match status" value="1"/>
</dbReference>
<keyword evidence="2" id="KW-1185">Reference proteome</keyword>
<dbReference type="SUPFAM" id="SSF50494">
    <property type="entry name" value="Trypsin-like serine proteases"/>
    <property type="match status" value="1"/>
</dbReference>
<keyword evidence="1" id="KW-0378">Hydrolase</keyword>
<comment type="caution">
    <text evidence="1">The sequence shown here is derived from an EMBL/GenBank/DDBJ whole genome shotgun (WGS) entry which is preliminary data.</text>
</comment>
<dbReference type="Gene3D" id="2.40.10.120">
    <property type="match status" value="1"/>
</dbReference>
<dbReference type="EMBL" id="SSMQ01000024">
    <property type="protein sequence ID" value="TKD04542.1"/>
    <property type="molecule type" value="Genomic_DNA"/>
</dbReference>
<accession>A0A4U1J977</accession>
<reference evidence="1 2" key="1">
    <citation type="submission" date="2019-04" db="EMBL/GenBank/DDBJ databases">
        <authorList>
            <person name="Li Y."/>
            <person name="Wang J."/>
        </authorList>
    </citation>
    <scope>NUCLEOTIDE SEQUENCE [LARGE SCALE GENOMIC DNA]</scope>
    <source>
        <strain evidence="1 2">DSM 14668</strain>
    </source>
</reference>